<organism evidence="1">
    <name type="scientific">bioreactor metagenome</name>
    <dbReference type="NCBI Taxonomy" id="1076179"/>
    <lineage>
        <taxon>unclassified sequences</taxon>
        <taxon>metagenomes</taxon>
        <taxon>ecological metagenomes</taxon>
    </lineage>
</organism>
<protein>
    <submittedName>
        <fullName evidence="1">Uncharacterized protein</fullName>
    </submittedName>
</protein>
<reference evidence="1" key="1">
    <citation type="submission" date="2019-08" db="EMBL/GenBank/DDBJ databases">
        <authorList>
            <person name="Kucharzyk K."/>
            <person name="Murdoch R.W."/>
            <person name="Higgins S."/>
            <person name="Loffler F."/>
        </authorList>
    </citation>
    <scope>NUCLEOTIDE SEQUENCE</scope>
</reference>
<gene>
    <name evidence="1" type="ORF">SDC9_72985</name>
</gene>
<dbReference type="AlphaFoldDB" id="A0A644YCV9"/>
<proteinExistence type="predicted"/>
<comment type="caution">
    <text evidence="1">The sequence shown here is derived from an EMBL/GenBank/DDBJ whole genome shotgun (WGS) entry which is preliminary data.</text>
</comment>
<accession>A0A644YCV9</accession>
<name>A0A644YCV9_9ZZZZ</name>
<dbReference type="EMBL" id="VSSQ01004746">
    <property type="protein sequence ID" value="MPM26482.1"/>
    <property type="molecule type" value="Genomic_DNA"/>
</dbReference>
<sequence length="42" mass="4814">MINKVVVFLKLPLYHYILSFKLNLKIGGLSATAEQRFSSFLI</sequence>
<evidence type="ECO:0000313" key="1">
    <source>
        <dbReference type="EMBL" id="MPM26482.1"/>
    </source>
</evidence>